<evidence type="ECO:0000256" key="3">
    <source>
        <dbReference type="ARBA" id="ARBA00023082"/>
    </source>
</evidence>
<gene>
    <name evidence="7" type="ORF">F2P44_13050</name>
</gene>
<dbReference type="RefSeq" id="WP_167087149.1">
    <property type="nucleotide sequence ID" value="NZ_WHJG01000011.1"/>
</dbReference>
<dbReference type="InterPro" id="IPR036388">
    <property type="entry name" value="WH-like_DNA-bd_sf"/>
</dbReference>
<evidence type="ECO:0000256" key="2">
    <source>
        <dbReference type="ARBA" id="ARBA00023015"/>
    </source>
</evidence>
<dbReference type="PANTHER" id="PTHR43133">
    <property type="entry name" value="RNA POLYMERASE ECF-TYPE SIGMA FACTO"/>
    <property type="match status" value="1"/>
</dbReference>
<accession>A0ABX0NES0</accession>
<evidence type="ECO:0000313" key="7">
    <source>
        <dbReference type="EMBL" id="NHZ80195.1"/>
    </source>
</evidence>
<dbReference type="CDD" id="cd06171">
    <property type="entry name" value="Sigma70_r4"/>
    <property type="match status" value="1"/>
</dbReference>
<dbReference type="InterPro" id="IPR013324">
    <property type="entry name" value="RNA_pol_sigma_r3/r4-like"/>
</dbReference>
<dbReference type="Proteomes" id="UP000621455">
    <property type="component" value="Unassembled WGS sequence"/>
</dbReference>
<keyword evidence="2" id="KW-0805">Transcription regulation</keyword>
<evidence type="ECO:0000256" key="1">
    <source>
        <dbReference type="ARBA" id="ARBA00010641"/>
    </source>
</evidence>
<organism evidence="7 8">
    <name type="scientific">Massilia frigida</name>
    <dbReference type="NCBI Taxonomy" id="2609281"/>
    <lineage>
        <taxon>Bacteria</taxon>
        <taxon>Pseudomonadati</taxon>
        <taxon>Pseudomonadota</taxon>
        <taxon>Betaproteobacteria</taxon>
        <taxon>Burkholderiales</taxon>
        <taxon>Oxalobacteraceae</taxon>
        <taxon>Telluria group</taxon>
        <taxon>Massilia</taxon>
    </lineage>
</organism>
<dbReference type="Pfam" id="PF08281">
    <property type="entry name" value="Sigma70_r4_2"/>
    <property type="match status" value="1"/>
</dbReference>
<dbReference type="InterPro" id="IPR039425">
    <property type="entry name" value="RNA_pol_sigma-70-like"/>
</dbReference>
<protein>
    <submittedName>
        <fullName evidence="7">Sigma-70 family RNA polymerase sigma factor</fullName>
    </submittedName>
</protein>
<dbReference type="InterPro" id="IPR013325">
    <property type="entry name" value="RNA_pol_sigma_r2"/>
</dbReference>
<proteinExistence type="inferred from homology"/>
<dbReference type="InterPro" id="IPR053866">
    <property type="entry name" value="PhyR_sigma2"/>
</dbReference>
<evidence type="ECO:0000313" key="8">
    <source>
        <dbReference type="Proteomes" id="UP000621455"/>
    </source>
</evidence>
<dbReference type="EMBL" id="WHJG01000011">
    <property type="protein sequence ID" value="NHZ80195.1"/>
    <property type="molecule type" value="Genomic_DNA"/>
</dbReference>
<keyword evidence="3" id="KW-0731">Sigma factor</keyword>
<name>A0ABX0NES0_9BURK</name>
<dbReference type="InterPro" id="IPR014284">
    <property type="entry name" value="RNA_pol_sigma-70_dom"/>
</dbReference>
<feature type="domain" description="RNA polymerase sigma factor 70 region 4 type 2" evidence="5">
    <location>
        <begin position="102"/>
        <end position="154"/>
    </location>
</feature>
<dbReference type="NCBIfam" id="TIGR02937">
    <property type="entry name" value="sigma70-ECF"/>
    <property type="match status" value="1"/>
</dbReference>
<feature type="domain" description="PhyR sigma2" evidence="6">
    <location>
        <begin position="13"/>
        <end position="65"/>
    </location>
</feature>
<evidence type="ECO:0000256" key="4">
    <source>
        <dbReference type="ARBA" id="ARBA00023163"/>
    </source>
</evidence>
<evidence type="ECO:0000259" key="6">
    <source>
        <dbReference type="Pfam" id="PF22029"/>
    </source>
</evidence>
<dbReference type="SUPFAM" id="SSF88659">
    <property type="entry name" value="Sigma3 and sigma4 domains of RNA polymerase sigma factors"/>
    <property type="match status" value="1"/>
</dbReference>
<dbReference type="Gene3D" id="1.10.10.10">
    <property type="entry name" value="Winged helix-like DNA-binding domain superfamily/Winged helix DNA-binding domain"/>
    <property type="match status" value="1"/>
</dbReference>
<reference evidence="7 8" key="1">
    <citation type="submission" date="2019-10" db="EMBL/GenBank/DDBJ databases">
        <title>Taxonomy of Antarctic Massilia spp.: description of Massilia rubra sp. nov., Massilia aquatica sp. nov., Massilia mucilaginosa sp. nov., Massilia frigida sp. nov. isolated from streams, lakes and regoliths.</title>
        <authorList>
            <person name="Holochova P."/>
            <person name="Sedlacek I."/>
            <person name="Kralova S."/>
            <person name="Maslanova I."/>
            <person name="Busse H.-J."/>
            <person name="Stankova E."/>
            <person name="Vrbovska V."/>
            <person name="Kovarovic V."/>
            <person name="Bartak M."/>
            <person name="Svec P."/>
            <person name="Pantucek R."/>
        </authorList>
    </citation>
    <scope>NUCLEOTIDE SEQUENCE [LARGE SCALE GENOMIC DNA]</scope>
    <source>
        <strain evidence="7 8">CCM 8695</strain>
    </source>
</reference>
<comment type="similarity">
    <text evidence="1">Belongs to the sigma-70 factor family. ECF subfamily.</text>
</comment>
<keyword evidence="4" id="KW-0804">Transcription</keyword>
<evidence type="ECO:0000259" key="5">
    <source>
        <dbReference type="Pfam" id="PF08281"/>
    </source>
</evidence>
<dbReference type="Gene3D" id="1.10.1740.10">
    <property type="match status" value="1"/>
</dbReference>
<dbReference type="PANTHER" id="PTHR43133:SF25">
    <property type="entry name" value="RNA POLYMERASE SIGMA FACTOR RFAY-RELATED"/>
    <property type="match status" value="1"/>
</dbReference>
<dbReference type="Pfam" id="PF22029">
    <property type="entry name" value="PhyR_sigma2"/>
    <property type="match status" value="1"/>
</dbReference>
<dbReference type="InterPro" id="IPR013249">
    <property type="entry name" value="RNA_pol_sigma70_r4_t2"/>
</dbReference>
<dbReference type="SUPFAM" id="SSF88946">
    <property type="entry name" value="Sigma2 domain of RNA polymerase sigma factors"/>
    <property type="match status" value="1"/>
</dbReference>
<sequence>MTATSEPHDQLLACIPRLRRYARALVGDRAGADDLVQDTLERGWARLRSWQNGSDMRAWLFSIMHNVRIDQIRRPSVPTQLLNEDTLMPIAPGSPASGLELRDMESALRGLPDEQREILLLVALEEMSYDDVAQTLKIPIGTVMSRLSRAREKMRANMEGRTCVAPLKVVK</sequence>
<comment type="caution">
    <text evidence="7">The sequence shown here is derived from an EMBL/GenBank/DDBJ whole genome shotgun (WGS) entry which is preliminary data.</text>
</comment>
<keyword evidence="8" id="KW-1185">Reference proteome</keyword>